<feature type="transmembrane region" description="Helical" evidence="1">
    <location>
        <begin position="93"/>
        <end position="114"/>
    </location>
</feature>
<feature type="transmembrane region" description="Helical" evidence="1">
    <location>
        <begin position="57"/>
        <end position="81"/>
    </location>
</feature>
<organism evidence="2 3">
    <name type="scientific">Patella caerulea</name>
    <name type="common">Rayed Mediterranean limpet</name>
    <dbReference type="NCBI Taxonomy" id="87958"/>
    <lineage>
        <taxon>Eukaryota</taxon>
        <taxon>Metazoa</taxon>
        <taxon>Spiralia</taxon>
        <taxon>Lophotrochozoa</taxon>
        <taxon>Mollusca</taxon>
        <taxon>Gastropoda</taxon>
        <taxon>Patellogastropoda</taxon>
        <taxon>Patelloidea</taxon>
        <taxon>Patellidae</taxon>
        <taxon>Patella</taxon>
    </lineage>
</organism>
<comment type="caution">
    <text evidence="2">The sequence shown here is derived from an EMBL/GenBank/DDBJ whole genome shotgun (WGS) entry which is preliminary data.</text>
</comment>
<proteinExistence type="predicted"/>
<name>A0AAN8PPK2_PATCE</name>
<reference evidence="2 3" key="1">
    <citation type="submission" date="2024-01" db="EMBL/GenBank/DDBJ databases">
        <title>The genome of the rayed Mediterranean limpet Patella caerulea (Linnaeus, 1758).</title>
        <authorList>
            <person name="Anh-Thu Weber A."/>
            <person name="Halstead-Nussloch G."/>
        </authorList>
    </citation>
    <scope>NUCLEOTIDE SEQUENCE [LARGE SCALE GENOMIC DNA]</scope>
    <source>
        <strain evidence="2">AATW-2023a</strain>
        <tissue evidence="2">Whole specimen</tissue>
    </source>
</reference>
<evidence type="ECO:0000313" key="2">
    <source>
        <dbReference type="EMBL" id="KAK6181094.1"/>
    </source>
</evidence>
<dbReference type="AlphaFoldDB" id="A0AAN8PPK2"/>
<protein>
    <submittedName>
        <fullName evidence="2">Uncharacterized protein</fullName>
    </submittedName>
</protein>
<keyword evidence="1" id="KW-0812">Transmembrane</keyword>
<gene>
    <name evidence="2" type="ORF">SNE40_009026</name>
</gene>
<sequence>MSCSRYCVGALLGTFVAFFLTVVGMATRTWHKDGLNKELWETYYVDEDNYDFSGIPVSTQVCLGMSIMIGLLSFVCVVIVLCKRTKGMQTVAVVSSLLAGLLVFIGVGILVPYLSPRFGYSFYLALSGGILDTVSGILMLVDMRMVPDQ</sequence>
<keyword evidence="1" id="KW-0472">Membrane</keyword>
<accession>A0AAN8PPK2</accession>
<dbReference type="Proteomes" id="UP001347796">
    <property type="component" value="Unassembled WGS sequence"/>
</dbReference>
<evidence type="ECO:0000313" key="3">
    <source>
        <dbReference type="Proteomes" id="UP001347796"/>
    </source>
</evidence>
<dbReference type="EMBL" id="JAZGQO010000007">
    <property type="protein sequence ID" value="KAK6181094.1"/>
    <property type="molecule type" value="Genomic_DNA"/>
</dbReference>
<keyword evidence="3" id="KW-1185">Reference proteome</keyword>
<keyword evidence="1" id="KW-1133">Transmembrane helix</keyword>
<dbReference type="Gene3D" id="1.20.140.150">
    <property type="match status" value="1"/>
</dbReference>
<feature type="transmembrane region" description="Helical" evidence="1">
    <location>
        <begin position="120"/>
        <end position="141"/>
    </location>
</feature>
<evidence type="ECO:0000256" key="1">
    <source>
        <dbReference type="SAM" id="Phobius"/>
    </source>
</evidence>